<keyword evidence="4" id="KW-1185">Reference proteome</keyword>
<dbReference type="EMBL" id="JAEPQZ010000007">
    <property type="protein sequence ID" value="KAG2179055.1"/>
    <property type="molecule type" value="Genomic_DNA"/>
</dbReference>
<sequence>MTVDPPNAKPYPNAYPNDTHEPDYPNAKPSRPSVGDSHTTEELLDFLNAQTVDRLEEHDKPKIIESSRSARLRFEIPKTPSRQSAPMVPDREREQQSPKRRWSSPALRNKRQASILEEGPPPIQVGSKVKVLGRPLQTLGTVKYMGDMHLFPGEWIGVLLDERVGTHNGTVDGNFYFEAPAHKGIFLKRSQLEPYCPPDG</sequence>
<evidence type="ECO:0000313" key="4">
    <source>
        <dbReference type="Proteomes" id="UP000654370"/>
    </source>
</evidence>
<dbReference type="Proteomes" id="UP000654370">
    <property type="component" value="Unassembled WGS sequence"/>
</dbReference>
<dbReference type="PROSITE" id="PS50245">
    <property type="entry name" value="CAP_GLY_2"/>
    <property type="match status" value="1"/>
</dbReference>
<dbReference type="InterPro" id="IPR036859">
    <property type="entry name" value="CAP-Gly_dom_sf"/>
</dbReference>
<accession>A0A8H7PSN8</accession>
<dbReference type="OrthoDB" id="2130750at2759"/>
<dbReference type="Pfam" id="PF01302">
    <property type="entry name" value="CAP_GLY"/>
    <property type="match status" value="1"/>
</dbReference>
<evidence type="ECO:0000313" key="3">
    <source>
        <dbReference type="EMBL" id="KAG2179055.1"/>
    </source>
</evidence>
<feature type="compositionally biased region" description="Basic and acidic residues" evidence="1">
    <location>
        <begin position="53"/>
        <end position="65"/>
    </location>
</feature>
<protein>
    <recommendedName>
        <fullName evidence="2">CAP-Gly domain-containing protein</fullName>
    </recommendedName>
</protein>
<dbReference type="SMART" id="SM01052">
    <property type="entry name" value="CAP_GLY"/>
    <property type="match status" value="1"/>
</dbReference>
<evidence type="ECO:0000256" key="1">
    <source>
        <dbReference type="SAM" id="MobiDB-lite"/>
    </source>
</evidence>
<dbReference type="Gene3D" id="2.30.30.190">
    <property type="entry name" value="CAP Gly-rich-like domain"/>
    <property type="match status" value="1"/>
</dbReference>
<dbReference type="InterPro" id="IPR000938">
    <property type="entry name" value="CAP-Gly_domain"/>
</dbReference>
<dbReference type="AlphaFoldDB" id="A0A8H7PSN8"/>
<gene>
    <name evidence="3" type="ORF">INT43_001904</name>
</gene>
<feature type="domain" description="CAP-Gly" evidence="2">
    <location>
        <begin position="146"/>
        <end position="188"/>
    </location>
</feature>
<organism evidence="3 4">
    <name type="scientific">Mortierella isabellina</name>
    <name type="common">Filamentous fungus</name>
    <name type="synonym">Umbelopsis isabellina</name>
    <dbReference type="NCBI Taxonomy" id="91625"/>
    <lineage>
        <taxon>Eukaryota</taxon>
        <taxon>Fungi</taxon>
        <taxon>Fungi incertae sedis</taxon>
        <taxon>Mucoromycota</taxon>
        <taxon>Mucoromycotina</taxon>
        <taxon>Umbelopsidomycetes</taxon>
        <taxon>Umbelopsidales</taxon>
        <taxon>Umbelopsidaceae</taxon>
        <taxon>Umbelopsis</taxon>
    </lineage>
</organism>
<proteinExistence type="predicted"/>
<dbReference type="SUPFAM" id="SSF74924">
    <property type="entry name" value="Cap-Gly domain"/>
    <property type="match status" value="1"/>
</dbReference>
<comment type="caution">
    <text evidence="3">The sequence shown here is derived from an EMBL/GenBank/DDBJ whole genome shotgun (WGS) entry which is preliminary data.</text>
</comment>
<evidence type="ECO:0000259" key="2">
    <source>
        <dbReference type="PROSITE" id="PS50245"/>
    </source>
</evidence>
<reference evidence="3" key="1">
    <citation type="submission" date="2020-12" db="EMBL/GenBank/DDBJ databases">
        <title>Metabolic potential, ecology and presence of endohyphal bacteria is reflected in genomic diversity of Mucoromycotina.</title>
        <authorList>
            <person name="Muszewska A."/>
            <person name="Okrasinska A."/>
            <person name="Steczkiewicz K."/>
            <person name="Drgas O."/>
            <person name="Orlowska M."/>
            <person name="Perlinska-Lenart U."/>
            <person name="Aleksandrzak-Piekarczyk T."/>
            <person name="Szatraj K."/>
            <person name="Zielenkiewicz U."/>
            <person name="Pilsyk S."/>
            <person name="Malc E."/>
            <person name="Mieczkowski P."/>
            <person name="Kruszewska J.S."/>
            <person name="Biernat P."/>
            <person name="Pawlowska J."/>
        </authorList>
    </citation>
    <scope>NUCLEOTIDE SEQUENCE</scope>
    <source>
        <strain evidence="3">WA0000067209</strain>
    </source>
</reference>
<dbReference type="PANTHER" id="PTHR18916">
    <property type="entry name" value="DYNACTIN 1-RELATED MICROTUBULE-BINDING"/>
    <property type="match status" value="1"/>
</dbReference>
<name>A0A8H7PSN8_MORIS</name>
<feature type="region of interest" description="Disordered" evidence="1">
    <location>
        <begin position="1"/>
        <end position="122"/>
    </location>
</feature>